<evidence type="ECO:0000313" key="2">
    <source>
        <dbReference type="Proteomes" id="UP000548304"/>
    </source>
</evidence>
<gene>
    <name evidence="1" type="ORF">FHR84_000556</name>
</gene>
<proteinExistence type="predicted"/>
<dbReference type="RefSeq" id="WP_218861884.1">
    <property type="nucleotide sequence ID" value="NZ_JACBYW010000001.1"/>
</dbReference>
<dbReference type="EMBL" id="JACBYW010000001">
    <property type="protein sequence ID" value="NYH77242.1"/>
    <property type="molecule type" value="Genomic_DNA"/>
</dbReference>
<organism evidence="1 2">
    <name type="scientific">Actinopolyspora biskrensis</name>
    <dbReference type="NCBI Taxonomy" id="1470178"/>
    <lineage>
        <taxon>Bacteria</taxon>
        <taxon>Bacillati</taxon>
        <taxon>Actinomycetota</taxon>
        <taxon>Actinomycetes</taxon>
        <taxon>Actinopolysporales</taxon>
        <taxon>Actinopolysporaceae</taxon>
        <taxon>Actinopolyspora</taxon>
    </lineage>
</organism>
<reference evidence="1 2" key="1">
    <citation type="submission" date="2020-07" db="EMBL/GenBank/DDBJ databases">
        <title>Genomic Encyclopedia of Type Strains, Phase III (KMG-III): the genomes of soil and plant-associated and newly described type strains.</title>
        <authorList>
            <person name="Whitman W."/>
        </authorList>
    </citation>
    <scope>NUCLEOTIDE SEQUENCE [LARGE SCALE GENOMIC DNA]</scope>
    <source>
        <strain evidence="1 2">CECT 8576</strain>
    </source>
</reference>
<keyword evidence="2" id="KW-1185">Reference proteome</keyword>
<accession>A0A852YU31</accession>
<evidence type="ECO:0000313" key="1">
    <source>
        <dbReference type="EMBL" id="NYH77242.1"/>
    </source>
</evidence>
<comment type="caution">
    <text evidence="1">The sequence shown here is derived from an EMBL/GenBank/DDBJ whole genome shotgun (WGS) entry which is preliminary data.</text>
</comment>
<sequence length="53" mass="5823">MRKLVLQEYLDVTEPGIGEIGQQRWKAALPGSHLGRSHSGAELEPGLLVEKQV</sequence>
<dbReference type="AlphaFoldDB" id="A0A852YU31"/>
<name>A0A852YU31_9ACTN</name>
<protein>
    <submittedName>
        <fullName evidence="1">Uncharacterized protein</fullName>
    </submittedName>
</protein>
<dbReference type="Proteomes" id="UP000548304">
    <property type="component" value="Unassembled WGS sequence"/>
</dbReference>